<feature type="domain" description="Cytochrome b561" evidence="8">
    <location>
        <begin position="7"/>
        <end position="215"/>
    </location>
</feature>
<evidence type="ECO:0000256" key="5">
    <source>
        <dbReference type="ARBA" id="ARBA00022989"/>
    </source>
</evidence>
<dbReference type="PANTHER" id="PTHR47797:SF3">
    <property type="entry name" value="CYTOCHROME B561 DOMAIN-CONTAINING PROTEIN"/>
    <property type="match status" value="1"/>
</dbReference>
<proteinExistence type="predicted"/>
<accession>A0A507DB56</accession>
<comment type="subcellular location">
    <subcellularLocation>
        <location evidence="1">Membrane</location>
    </subcellularLocation>
</comment>
<dbReference type="GO" id="GO:0016020">
    <property type="term" value="C:membrane"/>
    <property type="evidence" value="ECO:0007669"/>
    <property type="project" value="UniProtKB-SubCell"/>
</dbReference>
<gene>
    <name evidence="9" type="ORF">CcCBS67573_g10188</name>
</gene>
<evidence type="ECO:0000256" key="1">
    <source>
        <dbReference type="ARBA" id="ARBA00004370"/>
    </source>
</evidence>
<keyword evidence="2" id="KW-0813">Transport</keyword>
<dbReference type="PANTHER" id="PTHR47797">
    <property type="entry name" value="DEHYDROGENASE, PUTATIVE (AFU_ORTHOLOGUE AFUA_8G05805)-RELATED"/>
    <property type="match status" value="1"/>
</dbReference>
<dbReference type="Gene3D" id="1.20.120.1770">
    <property type="match status" value="1"/>
</dbReference>
<keyword evidence="3 7" id="KW-0812">Transmembrane</keyword>
<keyword evidence="4" id="KW-0249">Electron transport</keyword>
<evidence type="ECO:0000313" key="9">
    <source>
        <dbReference type="EMBL" id="TPX48872.1"/>
    </source>
</evidence>
<feature type="transmembrane region" description="Helical" evidence="7">
    <location>
        <begin position="163"/>
        <end position="182"/>
    </location>
</feature>
<evidence type="ECO:0000259" key="8">
    <source>
        <dbReference type="PROSITE" id="PS50939"/>
    </source>
</evidence>
<evidence type="ECO:0000313" key="10">
    <source>
        <dbReference type="Proteomes" id="UP000320333"/>
    </source>
</evidence>
<reference evidence="9 10" key="1">
    <citation type="journal article" date="2019" name="Sci. Rep.">
        <title>Comparative genomics of chytrid fungi reveal insights into the obligate biotrophic and pathogenic lifestyle of Synchytrium endobioticum.</title>
        <authorList>
            <person name="van de Vossenberg B.T.L.H."/>
            <person name="Warris S."/>
            <person name="Nguyen H.D.T."/>
            <person name="van Gent-Pelzer M.P.E."/>
            <person name="Joly D.L."/>
            <person name="van de Geest H.C."/>
            <person name="Bonants P.J.M."/>
            <person name="Smith D.S."/>
            <person name="Levesque C.A."/>
            <person name="van der Lee T.A.J."/>
        </authorList>
    </citation>
    <scope>NUCLEOTIDE SEQUENCE [LARGE SCALE GENOMIC DNA]</scope>
    <source>
        <strain evidence="9 10">CBS 675.73</strain>
    </source>
</reference>
<dbReference type="EMBL" id="QEAP01001240">
    <property type="protein sequence ID" value="TPX48872.1"/>
    <property type="molecule type" value="Genomic_DNA"/>
</dbReference>
<dbReference type="STRING" id="246404.A0A507DB56"/>
<evidence type="ECO:0000256" key="4">
    <source>
        <dbReference type="ARBA" id="ARBA00022982"/>
    </source>
</evidence>
<feature type="transmembrane region" description="Helical" evidence="7">
    <location>
        <begin position="36"/>
        <end position="57"/>
    </location>
</feature>
<feature type="transmembrane region" description="Helical" evidence="7">
    <location>
        <begin position="194"/>
        <end position="211"/>
    </location>
</feature>
<dbReference type="PROSITE" id="PS50939">
    <property type="entry name" value="CYTOCHROME_B561"/>
    <property type="match status" value="1"/>
</dbReference>
<comment type="caution">
    <text evidence="9">The sequence shown here is derived from an EMBL/GenBank/DDBJ whole genome shotgun (WGS) entry which is preliminary data.</text>
</comment>
<feature type="transmembrane region" description="Helical" evidence="7">
    <location>
        <begin position="107"/>
        <end position="126"/>
    </location>
</feature>
<keyword evidence="5 7" id="KW-1133">Transmembrane helix</keyword>
<evidence type="ECO:0000256" key="7">
    <source>
        <dbReference type="SAM" id="Phobius"/>
    </source>
</evidence>
<dbReference type="InterPro" id="IPR006593">
    <property type="entry name" value="Cyt_b561/ferric_Rdtase_TM"/>
</dbReference>
<dbReference type="AlphaFoldDB" id="A0A507DB56"/>
<dbReference type="OrthoDB" id="19261at2759"/>
<keyword evidence="10" id="KW-1185">Reference proteome</keyword>
<evidence type="ECO:0000256" key="3">
    <source>
        <dbReference type="ARBA" id="ARBA00022692"/>
    </source>
</evidence>
<feature type="transmembrane region" description="Helical" evidence="7">
    <location>
        <begin position="69"/>
        <end position="95"/>
    </location>
</feature>
<dbReference type="SMART" id="SM00665">
    <property type="entry name" value="B561"/>
    <property type="match status" value="1"/>
</dbReference>
<evidence type="ECO:0000256" key="6">
    <source>
        <dbReference type="ARBA" id="ARBA00023136"/>
    </source>
</evidence>
<organism evidence="9 10">
    <name type="scientific">Chytriomyces confervae</name>
    <dbReference type="NCBI Taxonomy" id="246404"/>
    <lineage>
        <taxon>Eukaryota</taxon>
        <taxon>Fungi</taxon>
        <taxon>Fungi incertae sedis</taxon>
        <taxon>Chytridiomycota</taxon>
        <taxon>Chytridiomycota incertae sedis</taxon>
        <taxon>Chytridiomycetes</taxon>
        <taxon>Chytridiales</taxon>
        <taxon>Chytriomycetaceae</taxon>
        <taxon>Chytriomyces</taxon>
    </lineage>
</organism>
<feature type="transmembrane region" description="Helical" evidence="7">
    <location>
        <begin position="12"/>
        <end position="30"/>
    </location>
</feature>
<dbReference type="Proteomes" id="UP000320333">
    <property type="component" value="Unassembled WGS sequence"/>
</dbReference>
<name>A0A507DB56_9FUNG</name>
<protein>
    <recommendedName>
        <fullName evidence="8">Cytochrome b561 domain-containing protein</fullName>
    </recommendedName>
</protein>
<dbReference type="CDD" id="cd08760">
    <property type="entry name" value="Cyt_b561_FRRS1_like"/>
    <property type="match status" value="1"/>
</dbReference>
<sequence length="341" mass="37302">MAPEPDNAQTLVLCPPSLLHVSIILYTLATTSNTQLLSHGIIMVFLWVILAPVGVLAARYMQYNVNGPLWFQIHSSIFSLTLVLHFVAVALAFLARNEVLWNRVHPVLGFILTTILLVQASLGITIQSVSPPTTTHSHEPINPRTPLAQPTLNKIHGFMGGNLLAPLALLNVTLGMYMFFWYFPQPHATETVVWVVYVSWVVLIVRGFAFLDGWRYGVYSQTQESGDVGAAGAGQRNEDDENTPFIFERVVVQDNNTQRGMNAQQEGSGRRDGVVEEIPASNQKNASLLREGGAKTKTQSATFLDSLDLSAAGSKRVVGDGVQYERVVTDSGPAEPSTRSC</sequence>
<evidence type="ECO:0000256" key="2">
    <source>
        <dbReference type="ARBA" id="ARBA00022448"/>
    </source>
</evidence>
<keyword evidence="6 7" id="KW-0472">Membrane</keyword>